<dbReference type="Pfam" id="PF02799">
    <property type="entry name" value="NMT_C"/>
    <property type="match status" value="1"/>
</dbReference>
<feature type="region of interest" description="Disordered" evidence="8">
    <location>
        <begin position="14"/>
        <end position="71"/>
    </location>
</feature>
<dbReference type="SUPFAM" id="SSF55729">
    <property type="entry name" value="Acyl-CoA N-acyltransferases (Nat)"/>
    <property type="match status" value="2"/>
</dbReference>
<keyword evidence="4 6" id="KW-0808">Transferase</keyword>
<evidence type="ECO:0000313" key="12">
    <source>
        <dbReference type="Proteomes" id="UP001527925"/>
    </source>
</evidence>
<evidence type="ECO:0000256" key="4">
    <source>
        <dbReference type="ARBA" id="ARBA00022679"/>
    </source>
</evidence>
<accession>A0ABR4N549</accession>
<evidence type="ECO:0000256" key="8">
    <source>
        <dbReference type="SAM" id="MobiDB-lite"/>
    </source>
</evidence>
<evidence type="ECO:0000256" key="6">
    <source>
        <dbReference type="RuleBase" id="RU000586"/>
    </source>
</evidence>
<dbReference type="InterPro" id="IPR016181">
    <property type="entry name" value="Acyl_CoA_acyltransferase"/>
</dbReference>
<gene>
    <name evidence="11" type="primary">NMT1</name>
    <name evidence="11" type="ORF">HK105_205816</name>
</gene>
<reference evidence="11 12" key="1">
    <citation type="submission" date="2023-09" db="EMBL/GenBank/DDBJ databases">
        <title>Pangenome analysis of Batrachochytrium dendrobatidis and related Chytrids.</title>
        <authorList>
            <person name="Yacoub M.N."/>
            <person name="Stajich J.E."/>
            <person name="James T.Y."/>
        </authorList>
    </citation>
    <scope>NUCLEOTIDE SEQUENCE [LARGE SCALE GENOMIC DNA]</scope>
    <source>
        <strain evidence="11 12">JEL0888</strain>
    </source>
</reference>
<organism evidence="11 12">
    <name type="scientific">Polyrhizophydium stewartii</name>
    <dbReference type="NCBI Taxonomy" id="2732419"/>
    <lineage>
        <taxon>Eukaryota</taxon>
        <taxon>Fungi</taxon>
        <taxon>Fungi incertae sedis</taxon>
        <taxon>Chytridiomycota</taxon>
        <taxon>Chytridiomycota incertae sedis</taxon>
        <taxon>Chytridiomycetes</taxon>
        <taxon>Rhizophydiales</taxon>
        <taxon>Rhizophydiales incertae sedis</taxon>
        <taxon>Polyrhizophydium</taxon>
    </lineage>
</organism>
<feature type="compositionally biased region" description="Low complexity" evidence="8">
    <location>
        <begin position="14"/>
        <end position="30"/>
    </location>
</feature>
<evidence type="ECO:0000259" key="9">
    <source>
        <dbReference type="Pfam" id="PF01233"/>
    </source>
</evidence>
<evidence type="ECO:0000256" key="7">
    <source>
        <dbReference type="RuleBase" id="RU004178"/>
    </source>
</evidence>
<comment type="catalytic activity">
    <reaction evidence="6">
        <text>N-terminal glycyl-[protein] + tetradecanoyl-CoA = N-tetradecanoylglycyl-[protein] + CoA + H(+)</text>
        <dbReference type="Rhea" id="RHEA:15521"/>
        <dbReference type="Rhea" id="RHEA-COMP:12666"/>
        <dbReference type="Rhea" id="RHEA-COMP:12667"/>
        <dbReference type="ChEBI" id="CHEBI:15378"/>
        <dbReference type="ChEBI" id="CHEBI:57287"/>
        <dbReference type="ChEBI" id="CHEBI:57385"/>
        <dbReference type="ChEBI" id="CHEBI:64723"/>
        <dbReference type="ChEBI" id="CHEBI:133050"/>
        <dbReference type="EC" id="2.3.1.97"/>
    </reaction>
</comment>
<sequence length="493" mass="55208">MADDSVEEIVTAGAAAAATSGSNSGSAAPAGRKRKGKAPSGAAAAATADSAVAAAPAAAAEPAAAAAAADEDRKKIDRLNEQLALLQMFQHIDNSAKRRPKEDMSQYKFWGTQPVPRTDEVVTDEGPIEPNKPISEIRAEPYPIHKDFEWVTVDLEDEAENRDVYELLSNNYVEDDEATLRFDYSAEFIKWALMPPGWRRDWHLGVRVKTSRKLVGFIGGIPARVSVRGKEISMVEINFLCVHKKLRSKRLAPMLIKEVTRRINLTGIFQAAYTAGVYLPKPVATCRYYHRSLNPKKLVDTGFSYIPRNMTMARMIRLYKVPEEPKTPGMRLMTAADVPQVTKLLRKYQSKFELYHMLNEEEVAHWLTPIDKVVYSYVVEDEKKRITDVVSFYSLPSAVIGKSAHSHINAAYLFHYAPSDLGAGDKRLQQIIYDALILAKAASFDVFNCIEFMDNAKFIEPLKFGRGNGDLHFYLYNYRCADVARENVALFMV</sequence>
<dbReference type="InterPro" id="IPR022678">
    <property type="entry name" value="NMT_CS"/>
</dbReference>
<comment type="function">
    <text evidence="6">Adds a myristoyl group to the N-terminal glycine residue of certain cellular proteins.</text>
</comment>
<feature type="compositionally biased region" description="Low complexity" evidence="8">
    <location>
        <begin position="38"/>
        <end position="68"/>
    </location>
</feature>
<evidence type="ECO:0000256" key="3">
    <source>
        <dbReference type="ARBA" id="ARBA00022240"/>
    </source>
</evidence>
<feature type="domain" description="Glycylpeptide N-tetradecanoyltransferase C-terminal" evidence="10">
    <location>
        <begin position="300"/>
        <end position="485"/>
    </location>
</feature>
<evidence type="ECO:0000256" key="1">
    <source>
        <dbReference type="ARBA" id="ARBA00009469"/>
    </source>
</evidence>
<dbReference type="PROSITE" id="PS00975">
    <property type="entry name" value="NMT_1"/>
    <property type="match status" value="1"/>
</dbReference>
<proteinExistence type="inferred from homology"/>
<protein>
    <recommendedName>
        <fullName evidence="3 6">Glycylpeptide N-tetradecanoyltransferase</fullName>
        <ecNumber evidence="2 6">2.3.1.97</ecNumber>
    </recommendedName>
</protein>
<dbReference type="PANTHER" id="PTHR11377:SF5">
    <property type="entry name" value="GLYCYLPEPTIDE N-TETRADECANOYLTRANSFERASE"/>
    <property type="match status" value="1"/>
</dbReference>
<evidence type="ECO:0000259" key="10">
    <source>
        <dbReference type="Pfam" id="PF02799"/>
    </source>
</evidence>
<dbReference type="InterPro" id="IPR022677">
    <property type="entry name" value="NMT_C"/>
</dbReference>
<dbReference type="PANTHER" id="PTHR11377">
    <property type="entry name" value="N-MYRISTOYL TRANSFERASE"/>
    <property type="match status" value="1"/>
</dbReference>
<keyword evidence="12" id="KW-1185">Reference proteome</keyword>
<comment type="similarity">
    <text evidence="1 7">Belongs to the NMT family.</text>
</comment>
<dbReference type="InterPro" id="IPR000903">
    <property type="entry name" value="NMT"/>
</dbReference>
<dbReference type="GO" id="GO:0004379">
    <property type="term" value="F:glycylpeptide N-tetradecanoyltransferase activity"/>
    <property type="evidence" value="ECO:0007669"/>
    <property type="project" value="UniProtKB-EC"/>
</dbReference>
<dbReference type="Proteomes" id="UP001527925">
    <property type="component" value="Unassembled WGS sequence"/>
</dbReference>
<dbReference type="EMBL" id="JADGIZ020000031">
    <property type="protein sequence ID" value="KAL2914677.1"/>
    <property type="molecule type" value="Genomic_DNA"/>
</dbReference>
<evidence type="ECO:0000256" key="5">
    <source>
        <dbReference type="ARBA" id="ARBA00023315"/>
    </source>
</evidence>
<keyword evidence="5 6" id="KW-0012">Acyltransferase</keyword>
<evidence type="ECO:0000313" key="11">
    <source>
        <dbReference type="EMBL" id="KAL2914677.1"/>
    </source>
</evidence>
<feature type="domain" description="Glycylpeptide N-tetradecanoyltransferase N-terminal" evidence="9">
    <location>
        <begin position="127"/>
        <end position="286"/>
    </location>
</feature>
<dbReference type="EC" id="2.3.1.97" evidence="2 6"/>
<dbReference type="InterPro" id="IPR022676">
    <property type="entry name" value="NMT_N"/>
</dbReference>
<dbReference type="PIRSF" id="PIRSF015892">
    <property type="entry name" value="N-myristl_transf"/>
    <property type="match status" value="1"/>
</dbReference>
<name>A0ABR4N549_9FUNG</name>
<evidence type="ECO:0000256" key="2">
    <source>
        <dbReference type="ARBA" id="ARBA00012923"/>
    </source>
</evidence>
<comment type="caution">
    <text evidence="11">The sequence shown here is derived from an EMBL/GenBank/DDBJ whole genome shotgun (WGS) entry which is preliminary data.</text>
</comment>
<dbReference type="Pfam" id="PF01233">
    <property type="entry name" value="NMT"/>
    <property type="match status" value="1"/>
</dbReference>
<dbReference type="Gene3D" id="3.40.630.170">
    <property type="match status" value="1"/>
</dbReference>